<keyword evidence="1" id="KW-0229">DNA integration</keyword>
<dbReference type="Proteomes" id="UP000190121">
    <property type="component" value="Unassembled WGS sequence"/>
</dbReference>
<dbReference type="RefSeq" id="WP_234989547.1">
    <property type="nucleotide sequence ID" value="NZ_FUXE01000004.1"/>
</dbReference>
<accession>A0A1T4LTM0</accession>
<dbReference type="GO" id="GO:0006310">
    <property type="term" value="P:DNA recombination"/>
    <property type="evidence" value="ECO:0007669"/>
    <property type="project" value="UniProtKB-KW"/>
</dbReference>
<evidence type="ECO:0000256" key="4">
    <source>
        <dbReference type="PROSITE-ProRule" id="PRU01248"/>
    </source>
</evidence>
<dbReference type="PROSITE" id="PS51900">
    <property type="entry name" value="CB"/>
    <property type="match status" value="1"/>
</dbReference>
<keyword evidence="2 4" id="KW-0238">DNA-binding</keyword>
<dbReference type="Gene3D" id="1.10.150.130">
    <property type="match status" value="1"/>
</dbReference>
<dbReference type="SUPFAM" id="SSF56349">
    <property type="entry name" value="DNA breaking-rejoining enzymes"/>
    <property type="match status" value="1"/>
</dbReference>
<gene>
    <name evidence="6" type="ORF">SAMN02745171_00527</name>
</gene>
<evidence type="ECO:0000256" key="2">
    <source>
        <dbReference type="ARBA" id="ARBA00023125"/>
    </source>
</evidence>
<dbReference type="AlphaFoldDB" id="A0A1T4LTM0"/>
<evidence type="ECO:0000256" key="3">
    <source>
        <dbReference type="ARBA" id="ARBA00023172"/>
    </source>
</evidence>
<evidence type="ECO:0000313" key="7">
    <source>
        <dbReference type="Proteomes" id="UP000190121"/>
    </source>
</evidence>
<dbReference type="GO" id="GO:0015074">
    <property type="term" value="P:DNA integration"/>
    <property type="evidence" value="ECO:0007669"/>
    <property type="project" value="UniProtKB-KW"/>
</dbReference>
<dbReference type="InterPro" id="IPR004107">
    <property type="entry name" value="Integrase_SAM-like_N"/>
</dbReference>
<proteinExistence type="predicted"/>
<evidence type="ECO:0000313" key="6">
    <source>
        <dbReference type="EMBL" id="SJZ58025.1"/>
    </source>
</evidence>
<name>A0A1T4LTM0_9PORP</name>
<protein>
    <submittedName>
        <fullName evidence="6">Phage integrase family protein</fullName>
    </submittedName>
</protein>
<dbReference type="InterPro" id="IPR011010">
    <property type="entry name" value="DNA_brk_join_enz"/>
</dbReference>
<dbReference type="GO" id="GO:0003677">
    <property type="term" value="F:DNA binding"/>
    <property type="evidence" value="ECO:0007669"/>
    <property type="project" value="UniProtKB-UniRule"/>
</dbReference>
<reference evidence="7" key="1">
    <citation type="submission" date="2017-02" db="EMBL/GenBank/DDBJ databases">
        <authorList>
            <person name="Varghese N."/>
            <person name="Submissions S."/>
        </authorList>
    </citation>
    <scope>NUCLEOTIDE SEQUENCE [LARGE SCALE GENOMIC DNA]</scope>
    <source>
        <strain evidence="7">ATCC 51356</strain>
    </source>
</reference>
<dbReference type="Pfam" id="PF14659">
    <property type="entry name" value="Phage_int_SAM_3"/>
    <property type="match status" value="1"/>
</dbReference>
<evidence type="ECO:0000256" key="1">
    <source>
        <dbReference type="ARBA" id="ARBA00022908"/>
    </source>
</evidence>
<dbReference type="InterPro" id="IPR044068">
    <property type="entry name" value="CB"/>
</dbReference>
<dbReference type="Gene3D" id="1.10.443.10">
    <property type="entry name" value="Intergrase catalytic core"/>
    <property type="match status" value="1"/>
</dbReference>
<feature type="domain" description="Core-binding (CB)" evidence="5">
    <location>
        <begin position="3"/>
        <end position="83"/>
    </location>
</feature>
<sequence>MQKTFEELSQIWSETKRPLVKYSTMCAYRLALQTHLLPHFGQKNKIDEDEVQRFIIHKVELGLAKKSIRDIIAILRSIIKYGARHGLFDGEDWQLYYPTVETDNRLSVLSINHQRKLMAHLLKEPNSQNIGILLALCTGMRIGEVCALQWTDVDLPIECFECLRQ</sequence>
<dbReference type="InterPro" id="IPR010998">
    <property type="entry name" value="Integrase_recombinase_N"/>
</dbReference>
<keyword evidence="3" id="KW-0233">DNA recombination</keyword>
<dbReference type="InterPro" id="IPR013762">
    <property type="entry name" value="Integrase-like_cat_sf"/>
</dbReference>
<dbReference type="EMBL" id="FUXE01000004">
    <property type="protein sequence ID" value="SJZ58025.1"/>
    <property type="molecule type" value="Genomic_DNA"/>
</dbReference>
<keyword evidence="7" id="KW-1185">Reference proteome</keyword>
<organism evidence="6 7">
    <name type="scientific">Porphyromonas circumdentaria</name>
    <dbReference type="NCBI Taxonomy" id="29524"/>
    <lineage>
        <taxon>Bacteria</taxon>
        <taxon>Pseudomonadati</taxon>
        <taxon>Bacteroidota</taxon>
        <taxon>Bacteroidia</taxon>
        <taxon>Bacteroidales</taxon>
        <taxon>Porphyromonadaceae</taxon>
        <taxon>Porphyromonas</taxon>
    </lineage>
</organism>
<evidence type="ECO:0000259" key="5">
    <source>
        <dbReference type="PROSITE" id="PS51900"/>
    </source>
</evidence>